<dbReference type="SUPFAM" id="SSF74788">
    <property type="entry name" value="Cullin repeat-like"/>
    <property type="match status" value="1"/>
</dbReference>
<dbReference type="InterPro" id="IPR004140">
    <property type="entry name" value="Exo70"/>
</dbReference>
<dbReference type="EnsemblPlants" id="OMERI01G14890.2">
    <property type="protein sequence ID" value="OMERI01G14890.2"/>
    <property type="gene ID" value="OMERI01G14890"/>
</dbReference>
<keyword evidence="3" id="KW-0653">Protein transport</keyword>
<keyword evidence="3" id="KW-0268">Exocytosis</keyword>
<dbReference type="STRING" id="40149.A0A0E0C264"/>
<organism evidence="6">
    <name type="scientific">Oryza meridionalis</name>
    <dbReference type="NCBI Taxonomy" id="40149"/>
    <lineage>
        <taxon>Eukaryota</taxon>
        <taxon>Viridiplantae</taxon>
        <taxon>Streptophyta</taxon>
        <taxon>Embryophyta</taxon>
        <taxon>Tracheophyta</taxon>
        <taxon>Spermatophyta</taxon>
        <taxon>Magnoliopsida</taxon>
        <taxon>Liliopsida</taxon>
        <taxon>Poales</taxon>
        <taxon>Poaceae</taxon>
        <taxon>BOP clade</taxon>
        <taxon>Oryzoideae</taxon>
        <taxon>Oryzeae</taxon>
        <taxon>Oryzinae</taxon>
        <taxon>Oryza</taxon>
    </lineage>
</organism>
<keyword evidence="2 3" id="KW-0813">Transport</keyword>
<dbReference type="Proteomes" id="UP000008021">
    <property type="component" value="Chromosome 1"/>
</dbReference>
<evidence type="ECO:0000256" key="3">
    <source>
        <dbReference type="RuleBase" id="RU365026"/>
    </source>
</evidence>
<dbReference type="AlphaFoldDB" id="A0A0E0C264"/>
<evidence type="ECO:0000259" key="5">
    <source>
        <dbReference type="Pfam" id="PF03081"/>
    </source>
</evidence>
<dbReference type="InterPro" id="IPR016159">
    <property type="entry name" value="Cullin_repeat-like_dom_sf"/>
</dbReference>
<reference evidence="6" key="2">
    <citation type="submission" date="2018-05" db="EMBL/GenBank/DDBJ databases">
        <title>OmerRS3 (Oryza meridionalis Reference Sequence Version 3).</title>
        <authorList>
            <person name="Zhang J."/>
            <person name="Kudrna D."/>
            <person name="Lee S."/>
            <person name="Talag J."/>
            <person name="Welchert J."/>
            <person name="Wing R.A."/>
        </authorList>
    </citation>
    <scope>NUCLEOTIDE SEQUENCE [LARGE SCALE GENOMIC DNA]</scope>
    <source>
        <strain evidence="6">cv. OR44</strain>
    </source>
</reference>
<evidence type="ECO:0000313" key="6">
    <source>
        <dbReference type="EnsemblPlants" id="OMERI01G14890.2"/>
    </source>
</evidence>
<evidence type="ECO:0000313" key="7">
    <source>
        <dbReference type="Proteomes" id="UP000008021"/>
    </source>
</evidence>
<sequence>MRSREIDMSTDAKTRRGLAAATSRRRGAERASSRGSPAQQDHRRLDYHAFPDDLGGLGAAAPRCDLERRVHGAALLGAFSPCFHGSSSSHLPPQHSSEEVSAAAAAREQEQTLRLFLQDIERSIVFGICKNPETTEFFRDHRRRLDDYFAAAKNLLQMLEHPALASGDLHNRAKSLLVTAMGSLAVELCHLKIWKPDALASYLGCTPTSIWELARSSCRGGGGGSGSASSASWMSTSRSCSGGSSGPNGVSFDGYYMALSEERTVRSGQASSVTASHIDLKSVSTLNKIADFMIGVGHEQMLRGAFDQHSDHLVRYIEILDIDNILGNHMEESTELLLKVWTSTMRTVFSVLDEMRTQLNQKDHGTFSSLKEDYFSAIAKVSVMKLLNYANAICIQVGPNDPSCRDTKHYPSNMVNVLIMFQALEHAKMEILDLFLGQTKGPILMEIKRLTNGLSAVFLELLVELNGLLRSQHLVISNTGVHHVTQHIMGLMRLLVEQKDTVHMMLNDNPDKFGQVVIQLISSLEFLLDMNSRSLALQGQQQVFLLNNINFVLEQANNYTDLKLILGESWCLQRHVQLDQFLASYVEASWTPVMSSFIITRIPKILWPQQLFDKFNSRFEMTYNVQKTWKVTDPVIRQKLREKITQKVIPLYRMYLESYSDKKQKSARFNVEHLEARLLEIFEG</sequence>
<evidence type="ECO:0000256" key="4">
    <source>
        <dbReference type="SAM" id="MobiDB-lite"/>
    </source>
</evidence>
<dbReference type="Gene3D" id="1.20.1280.170">
    <property type="entry name" value="Exocyst complex component Exo70"/>
    <property type="match status" value="1"/>
</dbReference>
<reference evidence="6" key="1">
    <citation type="submission" date="2015-04" db="UniProtKB">
        <authorList>
            <consortium name="EnsemblPlants"/>
        </authorList>
    </citation>
    <scope>IDENTIFICATION</scope>
</reference>
<comment type="similarity">
    <text evidence="1 3">Belongs to the EXO70 family.</text>
</comment>
<keyword evidence="7" id="KW-1185">Reference proteome</keyword>
<dbReference type="Pfam" id="PF03081">
    <property type="entry name" value="Exo70_C"/>
    <property type="match status" value="1"/>
</dbReference>
<dbReference type="GO" id="GO:0000145">
    <property type="term" value="C:exocyst"/>
    <property type="evidence" value="ECO:0007669"/>
    <property type="project" value="InterPro"/>
</dbReference>
<evidence type="ECO:0000256" key="2">
    <source>
        <dbReference type="ARBA" id="ARBA00022448"/>
    </source>
</evidence>
<accession>A0A0E0C264</accession>
<dbReference type="InterPro" id="IPR046364">
    <property type="entry name" value="Exo70_C"/>
</dbReference>
<comment type="function">
    <text evidence="3">Component of the exocyst complex.</text>
</comment>
<dbReference type="Gramene" id="OMERI01G14890.2">
    <property type="protein sequence ID" value="OMERI01G14890.2"/>
    <property type="gene ID" value="OMERI01G14890"/>
</dbReference>
<proteinExistence type="inferred from homology"/>
<protein>
    <recommendedName>
        <fullName evidence="3">Exocyst subunit Exo70 family protein</fullName>
    </recommendedName>
</protein>
<evidence type="ECO:0000256" key="1">
    <source>
        <dbReference type="ARBA" id="ARBA00006756"/>
    </source>
</evidence>
<feature type="region of interest" description="Disordered" evidence="4">
    <location>
        <begin position="1"/>
        <end position="44"/>
    </location>
</feature>
<dbReference type="PANTHER" id="PTHR12542">
    <property type="entry name" value="EXOCYST COMPLEX PROTEIN EXO70"/>
    <property type="match status" value="1"/>
</dbReference>
<feature type="compositionally biased region" description="Basic and acidic residues" evidence="4">
    <location>
        <begin position="1"/>
        <end position="14"/>
    </location>
</feature>
<name>A0A0E0C264_9ORYZ</name>
<feature type="domain" description="Exocyst complex subunit Exo70 C-terminal" evidence="5">
    <location>
        <begin position="340"/>
        <end position="679"/>
    </location>
</feature>
<dbReference type="PANTHER" id="PTHR12542:SF44">
    <property type="entry name" value="EXOCYST SUBUNIT EXO70 FAMILY PROTEIN"/>
    <property type="match status" value="1"/>
</dbReference>
<dbReference type="GO" id="GO:0006887">
    <property type="term" value="P:exocytosis"/>
    <property type="evidence" value="ECO:0007669"/>
    <property type="project" value="UniProtKB-KW"/>
</dbReference>
<dbReference type="GO" id="GO:0015031">
    <property type="term" value="P:protein transport"/>
    <property type="evidence" value="ECO:0007669"/>
    <property type="project" value="UniProtKB-KW"/>
</dbReference>
<dbReference type="GO" id="GO:0005546">
    <property type="term" value="F:phosphatidylinositol-4,5-bisphosphate binding"/>
    <property type="evidence" value="ECO:0007669"/>
    <property type="project" value="InterPro"/>
</dbReference>